<keyword evidence="5" id="KW-0888">Threonine protease</keyword>
<dbReference type="PANTHER" id="PTHR32194:SF0">
    <property type="entry name" value="ATP-DEPENDENT PROTEASE SUBUNIT HSLV"/>
    <property type="match status" value="1"/>
</dbReference>
<dbReference type="EC" id="3.4.25.1" evidence="2"/>
<dbReference type="Gene3D" id="3.60.20.10">
    <property type="entry name" value="Glutamine Phosphoribosylpyrophosphate, subunit 1, domain 1"/>
    <property type="match status" value="1"/>
</dbReference>
<dbReference type="GO" id="GO:0051603">
    <property type="term" value="P:proteolysis involved in protein catabolic process"/>
    <property type="evidence" value="ECO:0007669"/>
    <property type="project" value="InterPro"/>
</dbReference>
<evidence type="ECO:0000256" key="7">
    <source>
        <dbReference type="ARBA" id="ARBA00022942"/>
    </source>
</evidence>
<proteinExistence type="predicted"/>
<dbReference type="OrthoDB" id="6330at2157"/>
<dbReference type="PRINTS" id="PR00141">
    <property type="entry name" value="PROTEASOME"/>
</dbReference>
<gene>
    <name evidence="10" type="ordered locus">Halxa_2758</name>
</gene>
<keyword evidence="6" id="KW-0378">Hydrolase</keyword>
<reference evidence="10 11" key="1">
    <citation type="journal article" date="2012" name="Stand. Genomic Sci.">
        <title>Complete genome sequence of Halopiger xanaduensis type strain (SH-6(T)).</title>
        <authorList>
            <person name="Anderson I."/>
            <person name="Tindall B.J."/>
            <person name="Rohde M."/>
            <person name="Lucas S."/>
            <person name="Han J."/>
            <person name="Lapidus A."/>
            <person name="Cheng J.F."/>
            <person name="Goodwin L."/>
            <person name="Pitluck S."/>
            <person name="Peters L."/>
            <person name="Pati A."/>
            <person name="Mikhailova N."/>
            <person name="Pagani I."/>
            <person name="Teshima H."/>
            <person name="Han C."/>
            <person name="Tapia R."/>
            <person name="Land M."/>
            <person name="Woyke T."/>
            <person name="Klenk H.P."/>
            <person name="Kyrpides N."/>
            <person name="Ivanova N."/>
        </authorList>
    </citation>
    <scope>NUCLEOTIDE SEQUENCE [LARGE SCALE GENOMIC DNA]</scope>
    <source>
        <strain evidence="11">DSM 18323 / JCM 14033 / SH-6</strain>
    </source>
</reference>
<dbReference type="eggNOG" id="arCOG00970">
    <property type="taxonomic scope" value="Archaea"/>
</dbReference>
<evidence type="ECO:0000256" key="8">
    <source>
        <dbReference type="PIRSR" id="PIRSR600243-1"/>
    </source>
</evidence>
<dbReference type="InterPro" id="IPR029055">
    <property type="entry name" value="Ntn_hydrolases_N"/>
</dbReference>
<dbReference type="KEGG" id="hxa:Halxa_2758"/>
<dbReference type="Proteomes" id="UP000006794">
    <property type="component" value="Chromosome"/>
</dbReference>
<dbReference type="STRING" id="797210.Halxa_2758"/>
<dbReference type="GO" id="GO:0005737">
    <property type="term" value="C:cytoplasm"/>
    <property type="evidence" value="ECO:0007669"/>
    <property type="project" value="TreeGrafter"/>
</dbReference>
<dbReference type="SUPFAM" id="SSF56235">
    <property type="entry name" value="N-terminal nucleophile aminohydrolases (Ntn hydrolases)"/>
    <property type="match status" value="1"/>
</dbReference>
<dbReference type="InterPro" id="IPR016050">
    <property type="entry name" value="Proteasome_bsu_CS"/>
</dbReference>
<dbReference type="PROSITE" id="PS51476">
    <property type="entry name" value="PROTEASOME_BETA_2"/>
    <property type="match status" value="1"/>
</dbReference>
<protein>
    <recommendedName>
        <fullName evidence="2">proteasome endopeptidase complex</fullName>
        <ecNumber evidence="2">3.4.25.1</ecNumber>
    </recommendedName>
</protein>
<dbReference type="GO" id="GO:0004298">
    <property type="term" value="F:threonine-type endopeptidase activity"/>
    <property type="evidence" value="ECO:0007669"/>
    <property type="project" value="UniProtKB-KW"/>
</dbReference>
<evidence type="ECO:0000256" key="2">
    <source>
        <dbReference type="ARBA" id="ARBA00012039"/>
    </source>
</evidence>
<evidence type="ECO:0000256" key="3">
    <source>
        <dbReference type="ARBA" id="ARBA00022490"/>
    </source>
</evidence>
<name>F8D3K9_HALXS</name>
<dbReference type="GO" id="GO:0019774">
    <property type="term" value="C:proteasome core complex, beta-subunit complex"/>
    <property type="evidence" value="ECO:0007669"/>
    <property type="project" value="UniProtKB-ARBA"/>
</dbReference>
<feature type="region of interest" description="Disordered" evidence="9">
    <location>
        <begin position="1"/>
        <end position="41"/>
    </location>
</feature>
<dbReference type="MEROPS" id="T01.002"/>
<keyword evidence="7 10" id="KW-0647">Proteasome</keyword>
<dbReference type="AlphaFoldDB" id="F8D3K9"/>
<accession>F8D3K9</accession>
<keyword evidence="3" id="KW-0963">Cytoplasm</keyword>
<dbReference type="PROSITE" id="PS00854">
    <property type="entry name" value="PROTEASOME_BETA_1"/>
    <property type="match status" value="1"/>
</dbReference>
<organism evidence="10 11">
    <name type="scientific">Halopiger xanaduensis (strain DSM 18323 / JCM 14033 / SH-6)</name>
    <dbReference type="NCBI Taxonomy" id="797210"/>
    <lineage>
        <taxon>Archaea</taxon>
        <taxon>Methanobacteriati</taxon>
        <taxon>Methanobacteriota</taxon>
        <taxon>Stenosarchaea group</taxon>
        <taxon>Halobacteria</taxon>
        <taxon>Halobacteriales</taxon>
        <taxon>Natrialbaceae</taxon>
        <taxon>Halopiger</taxon>
    </lineage>
</organism>
<keyword evidence="11" id="KW-1185">Reference proteome</keyword>
<keyword evidence="4" id="KW-0645">Protease</keyword>
<evidence type="ECO:0000256" key="6">
    <source>
        <dbReference type="ARBA" id="ARBA00022801"/>
    </source>
</evidence>
<dbReference type="PANTHER" id="PTHR32194">
    <property type="entry name" value="METALLOPROTEASE TLDD"/>
    <property type="match status" value="1"/>
</dbReference>
<evidence type="ECO:0000256" key="9">
    <source>
        <dbReference type="SAM" id="MobiDB-lite"/>
    </source>
</evidence>
<dbReference type="InterPro" id="IPR000243">
    <property type="entry name" value="Pept_T1A_subB"/>
</dbReference>
<dbReference type="InterPro" id="IPR001353">
    <property type="entry name" value="Proteasome_sua/b"/>
</dbReference>
<comment type="catalytic activity">
    <reaction evidence="1">
        <text>Cleavage of peptide bonds with very broad specificity.</text>
        <dbReference type="EC" id="3.4.25.1"/>
    </reaction>
</comment>
<evidence type="ECO:0000256" key="1">
    <source>
        <dbReference type="ARBA" id="ARBA00001198"/>
    </source>
</evidence>
<feature type="active site" description="Nucleophile" evidence="8">
    <location>
        <position position="48"/>
    </location>
</feature>
<dbReference type="HOGENOM" id="CLU_035750_7_2_2"/>
<dbReference type="InterPro" id="IPR023333">
    <property type="entry name" value="Proteasome_suB-type"/>
</dbReference>
<dbReference type="EMBL" id="CP002839">
    <property type="protein sequence ID" value="AEH37374.1"/>
    <property type="molecule type" value="Genomic_DNA"/>
</dbReference>
<sequence>MNSRPPTRFEPDDRADAVGSPTPREARPYTNDGGIDSTPSDAIIKTGTTTVGLAGTDGAVLAADARASLGGQFVTNKTARKIDPVDDRTAVAFSGSVSDAQSFVRHLRAELSQYDLERDGRASVETAATVAGDLVRRGPYRILDLVLAGVDDEPAVYQIGGGGGVMRAPYAASGSGMQLAYGALEAAYEPGRSVAELRPIAARAVRSAAERDTASGDGMTIATITDDDLAIERYDDLEGAVAAAEGGAAATAENEEAI</sequence>
<evidence type="ECO:0000256" key="5">
    <source>
        <dbReference type="ARBA" id="ARBA00022698"/>
    </source>
</evidence>
<evidence type="ECO:0000313" key="10">
    <source>
        <dbReference type="EMBL" id="AEH37374.1"/>
    </source>
</evidence>
<evidence type="ECO:0000256" key="4">
    <source>
        <dbReference type="ARBA" id="ARBA00022670"/>
    </source>
</evidence>
<evidence type="ECO:0000313" key="11">
    <source>
        <dbReference type="Proteomes" id="UP000006794"/>
    </source>
</evidence>
<dbReference type="Pfam" id="PF00227">
    <property type="entry name" value="Proteasome"/>
    <property type="match status" value="1"/>
</dbReference>
<feature type="compositionally biased region" description="Basic and acidic residues" evidence="9">
    <location>
        <begin position="7"/>
        <end position="16"/>
    </location>
</feature>